<proteinExistence type="predicted"/>
<dbReference type="AlphaFoldDB" id="A0A9W6XY53"/>
<gene>
    <name evidence="1" type="ORF">Pfra01_001815900</name>
</gene>
<sequence length="321" mass="31497">MIVNEISVLDGIAPGTAQASKALVLNSSSNISGIASLVATGLTGTLQTAAQPNITSVGTLTSLTFSGGISGATNISASGTINLSRVVNCNNSTYASSPLSGSLAVSGGVGIQRNIAIGGIAYSTSQWAVLGVQYQARSTTYTDTSSAAGATIASSVISSGTNTKISNSYSLWVASGNVLVGDSSASSSTTTGALVVSGGVGVGGQLTASTTAGTLQTAAKPNITSVGTLASLTVSGGLTVSTLIGTLQTTGQSNITSFGTLSQPYRVWCAVSQYYSRDAINPSTANITSVGMLTSLDVSGALTASTVAGTIQTAAQPISPL</sequence>
<dbReference type="Proteomes" id="UP001165121">
    <property type="component" value="Unassembled WGS sequence"/>
</dbReference>
<reference evidence="1" key="1">
    <citation type="submission" date="2023-04" db="EMBL/GenBank/DDBJ databases">
        <title>Phytophthora fragariaefolia NBRC 109709.</title>
        <authorList>
            <person name="Ichikawa N."/>
            <person name="Sato H."/>
            <person name="Tonouchi N."/>
        </authorList>
    </citation>
    <scope>NUCLEOTIDE SEQUENCE</scope>
    <source>
        <strain evidence="1">NBRC 109709</strain>
    </source>
</reference>
<evidence type="ECO:0000313" key="1">
    <source>
        <dbReference type="EMBL" id="GMF47737.1"/>
    </source>
</evidence>
<evidence type="ECO:0000313" key="2">
    <source>
        <dbReference type="Proteomes" id="UP001165121"/>
    </source>
</evidence>
<name>A0A9W6XY53_9STRA</name>
<organism evidence="1 2">
    <name type="scientific">Phytophthora fragariaefolia</name>
    <dbReference type="NCBI Taxonomy" id="1490495"/>
    <lineage>
        <taxon>Eukaryota</taxon>
        <taxon>Sar</taxon>
        <taxon>Stramenopiles</taxon>
        <taxon>Oomycota</taxon>
        <taxon>Peronosporomycetes</taxon>
        <taxon>Peronosporales</taxon>
        <taxon>Peronosporaceae</taxon>
        <taxon>Phytophthora</taxon>
    </lineage>
</organism>
<comment type="caution">
    <text evidence="1">The sequence shown here is derived from an EMBL/GenBank/DDBJ whole genome shotgun (WGS) entry which is preliminary data.</text>
</comment>
<dbReference type="EMBL" id="BSXT01002195">
    <property type="protein sequence ID" value="GMF47737.1"/>
    <property type="molecule type" value="Genomic_DNA"/>
</dbReference>
<accession>A0A9W6XY53</accession>
<protein>
    <submittedName>
        <fullName evidence="1">Unnamed protein product</fullName>
    </submittedName>
</protein>
<keyword evidence="2" id="KW-1185">Reference proteome</keyword>